<sequence>MKVIHMKSLWNLVEEDVEKKRHVKNPFNERYVEFVTSPFYSHDAFECAEESLNELRDEKEKDQNQPSNTLLELMQQEALDDLKLYETGEKNEFELQESVLPVQGTEFFTEVLEAGQSKCNNLMRTLAMDDFSLNEAEPFLDAIQAEEDQTTTFEWRAFLLNCLKTIKPFYLEDFMGDIKETTLFSERQVAFDVEMTPLMKIENACASELHIGDEGNSTLSASDESMPVTQPPRKKQCSSRNQIGKRAHGPFSLKTAQQEYDTVFEISSDPKIPKDESNGLLAFQKTPRENSQTKIQKTLESLGRVVSKLTQRRQRKQSGTIHSSKLQFGGNDFEFSIVEPAVNLPSLRKHLMQNNTTSLSRKGSCYDSAKDHQDDNVRHQTSRLPNYLGFLSILISLHRKEEENLKKSVLSIRNQTLKVSKILCFIISIH</sequence>
<name>F0WDG4_9STRA</name>
<protein>
    <submittedName>
        <fullName evidence="2">AlNc14C66G4684 protein</fullName>
    </submittedName>
</protein>
<evidence type="ECO:0000313" key="2">
    <source>
        <dbReference type="EMBL" id="CCA19236.1"/>
    </source>
</evidence>
<proteinExistence type="predicted"/>
<accession>F0WDG4</accession>
<organism evidence="2">
    <name type="scientific">Albugo laibachii Nc14</name>
    <dbReference type="NCBI Taxonomy" id="890382"/>
    <lineage>
        <taxon>Eukaryota</taxon>
        <taxon>Sar</taxon>
        <taxon>Stramenopiles</taxon>
        <taxon>Oomycota</taxon>
        <taxon>Peronosporomycetes</taxon>
        <taxon>Albuginales</taxon>
        <taxon>Albuginaceae</taxon>
        <taxon>Albugo</taxon>
    </lineage>
</organism>
<gene>
    <name evidence="2" type="primary">AlNc14C66G4684</name>
    <name evidence="2" type="ORF">ALNC14_053790</name>
</gene>
<feature type="compositionally biased region" description="Basic and acidic residues" evidence="1">
    <location>
        <begin position="368"/>
        <end position="377"/>
    </location>
</feature>
<dbReference type="HOGENOM" id="CLU_638438_0_0_1"/>
<evidence type="ECO:0000256" key="1">
    <source>
        <dbReference type="SAM" id="MobiDB-lite"/>
    </source>
</evidence>
<feature type="region of interest" description="Disordered" evidence="1">
    <location>
        <begin position="358"/>
        <end position="377"/>
    </location>
</feature>
<feature type="compositionally biased region" description="Basic residues" evidence="1">
    <location>
        <begin position="232"/>
        <end position="246"/>
    </location>
</feature>
<feature type="region of interest" description="Disordered" evidence="1">
    <location>
        <begin position="213"/>
        <end position="246"/>
    </location>
</feature>
<dbReference type="EMBL" id="FR824111">
    <property type="protein sequence ID" value="CCA19236.1"/>
    <property type="molecule type" value="Genomic_DNA"/>
</dbReference>
<dbReference type="AlphaFoldDB" id="F0WDG4"/>
<reference evidence="2" key="2">
    <citation type="submission" date="2011-02" db="EMBL/GenBank/DDBJ databases">
        <authorList>
            <person name="MacLean D."/>
        </authorList>
    </citation>
    <scope>NUCLEOTIDE SEQUENCE</scope>
</reference>
<reference evidence="2" key="1">
    <citation type="journal article" date="2011" name="PLoS Biol.">
        <title>Gene gain and loss during evolution of obligate parasitism in the white rust pathogen of Arabidopsis thaliana.</title>
        <authorList>
            <person name="Kemen E."/>
            <person name="Gardiner A."/>
            <person name="Schultz-Larsen T."/>
            <person name="Kemen A.C."/>
            <person name="Balmuth A.L."/>
            <person name="Robert-Seilaniantz A."/>
            <person name="Bailey K."/>
            <person name="Holub E."/>
            <person name="Studholme D.J."/>
            <person name="Maclean D."/>
            <person name="Jones J.D."/>
        </authorList>
    </citation>
    <scope>NUCLEOTIDE SEQUENCE</scope>
</reference>